<evidence type="ECO:0000256" key="1">
    <source>
        <dbReference type="SAM" id="Phobius"/>
    </source>
</evidence>
<name>A0ABP1RRJ2_9HEXA</name>
<organism evidence="2 3">
    <name type="scientific">Orchesella dallaii</name>
    <dbReference type="NCBI Taxonomy" id="48710"/>
    <lineage>
        <taxon>Eukaryota</taxon>
        <taxon>Metazoa</taxon>
        <taxon>Ecdysozoa</taxon>
        <taxon>Arthropoda</taxon>
        <taxon>Hexapoda</taxon>
        <taxon>Collembola</taxon>
        <taxon>Entomobryomorpha</taxon>
        <taxon>Entomobryoidea</taxon>
        <taxon>Orchesellidae</taxon>
        <taxon>Orchesellinae</taxon>
        <taxon>Orchesella</taxon>
    </lineage>
</organism>
<feature type="transmembrane region" description="Helical" evidence="1">
    <location>
        <begin position="506"/>
        <end position="523"/>
    </location>
</feature>
<feature type="transmembrane region" description="Helical" evidence="1">
    <location>
        <begin position="255"/>
        <end position="278"/>
    </location>
</feature>
<feature type="transmembrane region" description="Helical" evidence="1">
    <location>
        <begin position="68"/>
        <end position="91"/>
    </location>
</feature>
<feature type="transmembrane region" description="Helical" evidence="1">
    <location>
        <begin position="143"/>
        <end position="162"/>
    </location>
</feature>
<accession>A0ABP1RRJ2</accession>
<feature type="transmembrane region" description="Helical" evidence="1">
    <location>
        <begin position="470"/>
        <end position="491"/>
    </location>
</feature>
<evidence type="ECO:0000313" key="3">
    <source>
        <dbReference type="Proteomes" id="UP001642540"/>
    </source>
</evidence>
<keyword evidence="1" id="KW-1133">Transmembrane helix</keyword>
<evidence type="ECO:0008006" key="4">
    <source>
        <dbReference type="Google" id="ProtNLM"/>
    </source>
</evidence>
<comment type="caution">
    <text evidence="2">The sequence shown here is derived from an EMBL/GenBank/DDBJ whole genome shotgun (WGS) entry which is preliminary data.</text>
</comment>
<keyword evidence="1" id="KW-0472">Membrane</keyword>
<keyword evidence="3" id="KW-1185">Reference proteome</keyword>
<feature type="transmembrane region" description="Helical" evidence="1">
    <location>
        <begin position="313"/>
        <end position="330"/>
    </location>
</feature>
<protein>
    <recommendedName>
        <fullName evidence="4">Gustatory receptor</fullName>
    </recommendedName>
</protein>
<keyword evidence="1" id="KW-0812">Transmembrane</keyword>
<gene>
    <name evidence="2" type="ORF">ODALV1_LOCUS25203</name>
</gene>
<evidence type="ECO:0000313" key="2">
    <source>
        <dbReference type="EMBL" id="CAL8133743.1"/>
    </source>
</evidence>
<sequence>MVVQPDIFLVHMSKEQQRQLEEPEQFPVGYFEHYFTSYNFLLLVPFRLRRSSKNTNVIIIQKNLFHQILCGVLLLSSLMGFIQYLSGSINADIYAEPNKLFDVAINGTRLLYVVVFFSLCWGKRDEILNFANLSSSNFLCKSKLFYAALSIYPHMLNALLLYQDWDWDYDVPFTTQDNWFWYLYSATSLVGLLTSTLLTTFVDTYVVILALSGYNQVKSSAASIENLVQWKMAENLWKLGDFSCLIDVAEKLERFFISLNMIGSHIILTWFCMLVPWVSYKILDSLPGTSSDLGSESVLVTLTGADKRVIGQIYYWVYIVLYLGILVLCAEIKRECNNIKCNMKRLILKYNPSVTTGRAALVKIEHFLENVGVHGGFFFTFSYSFLGSVISGIVNLIGLAFSIKEIWTLSQIDLYTDPEVIFKVLTQAGANHIKLVKSVIAEGHNVRKLQELFTKMALNLKNYYDILNRFGRGFFLAWFFMVVPWLAYHFVENLPGMKLLHFEKLIYNWVFIIFYGTILLFCAEARKQDGIWYIHTRLGLFLNYTQGKLSPGRCSDQKPKP</sequence>
<dbReference type="EMBL" id="CAXLJM020000101">
    <property type="protein sequence ID" value="CAL8133741.1"/>
    <property type="molecule type" value="Genomic_DNA"/>
</dbReference>
<proteinExistence type="predicted"/>
<feature type="transmembrane region" description="Helical" evidence="1">
    <location>
        <begin position="182"/>
        <end position="211"/>
    </location>
</feature>
<feature type="transmembrane region" description="Helical" evidence="1">
    <location>
        <begin position="103"/>
        <end position="122"/>
    </location>
</feature>
<dbReference type="Proteomes" id="UP001642540">
    <property type="component" value="Unassembled WGS sequence"/>
</dbReference>
<dbReference type="EMBL" id="CAXLJM020000101">
    <property type="protein sequence ID" value="CAL8133743.1"/>
    <property type="molecule type" value="Genomic_DNA"/>
</dbReference>
<reference evidence="2 3" key="1">
    <citation type="submission" date="2024-08" db="EMBL/GenBank/DDBJ databases">
        <authorList>
            <person name="Cucini C."/>
            <person name="Frati F."/>
        </authorList>
    </citation>
    <scope>NUCLEOTIDE SEQUENCE [LARGE SCALE GENOMIC DNA]</scope>
</reference>